<dbReference type="PROSITE" id="PS50893">
    <property type="entry name" value="ABC_TRANSPORTER_2"/>
    <property type="match status" value="1"/>
</dbReference>
<sequence length="227" mass="23783">MSVEMELRGIRVRYGPLEALHGVDLPVPAATPTVLLGRNGSGRTTVLRTLAGTVRPVSGRVLWRGADVTRTPAHERARRGLCLVPDLRAVYATLTVADNLELAAPHGDFAAALDAYPELRPLLARTAGTLSGGEQRMLALCRALLPPRGATGGGPARVVLVDEPALGMSPAVAARTYALLCGLCARGTAVVLAEQRLPPDLPPGTLVHELRRGTVAFSGEATELPTT</sequence>
<dbReference type="EMBL" id="JBHSJD010000006">
    <property type="protein sequence ID" value="MFC5022448.1"/>
    <property type="molecule type" value="Genomic_DNA"/>
</dbReference>
<comment type="similarity">
    <text evidence="1">Belongs to the ABC transporter superfamily.</text>
</comment>
<dbReference type="RefSeq" id="WP_345692437.1">
    <property type="nucleotide sequence ID" value="NZ_BAABIT010000001.1"/>
</dbReference>
<name>A0ABV9XCF3_9ACTN</name>
<comment type="caution">
    <text evidence="5">The sequence shown here is derived from an EMBL/GenBank/DDBJ whole genome shotgun (WGS) entry which is preliminary data.</text>
</comment>
<proteinExistence type="inferred from homology"/>
<dbReference type="Pfam" id="PF00005">
    <property type="entry name" value="ABC_tran"/>
    <property type="match status" value="1"/>
</dbReference>
<dbReference type="InterPro" id="IPR003439">
    <property type="entry name" value="ABC_transporter-like_ATP-bd"/>
</dbReference>
<accession>A0ABV9XCF3</accession>
<evidence type="ECO:0000313" key="5">
    <source>
        <dbReference type="EMBL" id="MFC5022448.1"/>
    </source>
</evidence>
<protein>
    <submittedName>
        <fullName evidence="5">ATP-binding cassette domain-containing protein</fullName>
    </submittedName>
</protein>
<gene>
    <name evidence="5" type="ORF">ACFPM3_09910</name>
</gene>
<evidence type="ECO:0000256" key="3">
    <source>
        <dbReference type="ARBA" id="ARBA00022970"/>
    </source>
</evidence>
<keyword evidence="3" id="KW-0029">Amino-acid transport</keyword>
<feature type="domain" description="ABC transporter" evidence="4">
    <location>
        <begin position="5"/>
        <end position="227"/>
    </location>
</feature>
<evidence type="ECO:0000313" key="6">
    <source>
        <dbReference type="Proteomes" id="UP001595829"/>
    </source>
</evidence>
<evidence type="ECO:0000256" key="2">
    <source>
        <dbReference type="ARBA" id="ARBA00022448"/>
    </source>
</evidence>
<dbReference type="Proteomes" id="UP001595829">
    <property type="component" value="Unassembled WGS sequence"/>
</dbReference>
<dbReference type="PANTHER" id="PTHR43820:SF4">
    <property type="entry name" value="HIGH-AFFINITY BRANCHED-CHAIN AMINO ACID TRANSPORT ATP-BINDING PROTEIN LIVF"/>
    <property type="match status" value="1"/>
</dbReference>
<evidence type="ECO:0000259" key="4">
    <source>
        <dbReference type="PROSITE" id="PS50893"/>
    </source>
</evidence>
<keyword evidence="2" id="KW-0813">Transport</keyword>
<dbReference type="SUPFAM" id="SSF52540">
    <property type="entry name" value="P-loop containing nucleoside triphosphate hydrolases"/>
    <property type="match status" value="1"/>
</dbReference>
<dbReference type="Gene3D" id="3.40.50.300">
    <property type="entry name" value="P-loop containing nucleotide triphosphate hydrolases"/>
    <property type="match status" value="1"/>
</dbReference>
<dbReference type="GO" id="GO:0005524">
    <property type="term" value="F:ATP binding"/>
    <property type="evidence" value="ECO:0007669"/>
    <property type="project" value="UniProtKB-KW"/>
</dbReference>
<keyword evidence="6" id="KW-1185">Reference proteome</keyword>
<dbReference type="PANTHER" id="PTHR43820">
    <property type="entry name" value="HIGH-AFFINITY BRANCHED-CHAIN AMINO ACID TRANSPORT ATP-BINDING PROTEIN LIVF"/>
    <property type="match status" value="1"/>
</dbReference>
<organism evidence="5 6">
    <name type="scientific">Streptomyces coeruleoprunus</name>
    <dbReference type="NCBI Taxonomy" id="285563"/>
    <lineage>
        <taxon>Bacteria</taxon>
        <taxon>Bacillati</taxon>
        <taxon>Actinomycetota</taxon>
        <taxon>Actinomycetes</taxon>
        <taxon>Kitasatosporales</taxon>
        <taxon>Streptomycetaceae</taxon>
        <taxon>Streptomyces</taxon>
    </lineage>
</organism>
<keyword evidence="5" id="KW-0067">ATP-binding</keyword>
<dbReference type="InterPro" id="IPR017871">
    <property type="entry name" value="ABC_transporter-like_CS"/>
</dbReference>
<dbReference type="PROSITE" id="PS00211">
    <property type="entry name" value="ABC_TRANSPORTER_1"/>
    <property type="match status" value="1"/>
</dbReference>
<evidence type="ECO:0000256" key="1">
    <source>
        <dbReference type="ARBA" id="ARBA00005417"/>
    </source>
</evidence>
<dbReference type="InterPro" id="IPR027417">
    <property type="entry name" value="P-loop_NTPase"/>
</dbReference>
<reference evidence="6" key="1">
    <citation type="journal article" date="2019" name="Int. J. Syst. Evol. Microbiol.">
        <title>The Global Catalogue of Microorganisms (GCM) 10K type strain sequencing project: providing services to taxonomists for standard genome sequencing and annotation.</title>
        <authorList>
            <consortium name="The Broad Institute Genomics Platform"/>
            <consortium name="The Broad Institute Genome Sequencing Center for Infectious Disease"/>
            <person name="Wu L."/>
            <person name="Ma J."/>
        </authorList>
    </citation>
    <scope>NUCLEOTIDE SEQUENCE [LARGE SCALE GENOMIC DNA]</scope>
    <source>
        <strain evidence="6">CGMCC 4.1648</strain>
    </source>
</reference>
<keyword evidence="5" id="KW-0547">Nucleotide-binding</keyword>
<dbReference type="InterPro" id="IPR052156">
    <property type="entry name" value="BCAA_Transport_ATP-bd_LivF"/>
</dbReference>